<dbReference type="OMA" id="PMMQQID"/>
<dbReference type="RefSeq" id="XP_005841057.1">
    <property type="nucleotide sequence ID" value="XM_005841000.1"/>
</dbReference>
<name>L1K0C1_GUITC</name>
<dbReference type="STRING" id="905079.L1K0C1"/>
<accession>L1K0C1</accession>
<evidence type="ECO:0000313" key="4">
    <source>
        <dbReference type="Proteomes" id="UP000011087"/>
    </source>
</evidence>
<dbReference type="GO" id="GO:0000930">
    <property type="term" value="C:gamma-tubulin complex"/>
    <property type="evidence" value="ECO:0007669"/>
    <property type="project" value="TreeGrafter"/>
</dbReference>
<dbReference type="KEGG" id="gtt:GUITHDRAFT_150145"/>
<evidence type="ECO:0000313" key="3">
    <source>
        <dbReference type="EnsemblProtists" id="EKX54077"/>
    </source>
</evidence>
<dbReference type="OrthoDB" id="244061at2759"/>
<dbReference type="GO" id="GO:0016197">
    <property type="term" value="P:endosomal transport"/>
    <property type="evidence" value="ECO:0007669"/>
    <property type="project" value="TreeGrafter"/>
</dbReference>
<dbReference type="HOGENOM" id="CLU_110820_2_0_1"/>
<reference evidence="2 4" key="1">
    <citation type="journal article" date="2012" name="Nature">
        <title>Algal genomes reveal evolutionary mosaicism and the fate of nucleomorphs.</title>
        <authorList>
            <consortium name="DOE Joint Genome Institute"/>
            <person name="Curtis B.A."/>
            <person name="Tanifuji G."/>
            <person name="Burki F."/>
            <person name="Gruber A."/>
            <person name="Irimia M."/>
            <person name="Maruyama S."/>
            <person name="Arias M.C."/>
            <person name="Ball S.G."/>
            <person name="Gile G.H."/>
            <person name="Hirakawa Y."/>
            <person name="Hopkins J.F."/>
            <person name="Kuo A."/>
            <person name="Rensing S.A."/>
            <person name="Schmutz J."/>
            <person name="Symeonidi A."/>
            <person name="Elias M."/>
            <person name="Eveleigh R.J."/>
            <person name="Herman E.K."/>
            <person name="Klute M.J."/>
            <person name="Nakayama T."/>
            <person name="Obornik M."/>
            <person name="Reyes-Prieto A."/>
            <person name="Armbrust E.V."/>
            <person name="Aves S.J."/>
            <person name="Beiko R.G."/>
            <person name="Coutinho P."/>
            <person name="Dacks J.B."/>
            <person name="Durnford D.G."/>
            <person name="Fast N.M."/>
            <person name="Green B.R."/>
            <person name="Grisdale C.J."/>
            <person name="Hempel F."/>
            <person name="Henrissat B."/>
            <person name="Hoppner M.P."/>
            <person name="Ishida K."/>
            <person name="Kim E."/>
            <person name="Koreny L."/>
            <person name="Kroth P.G."/>
            <person name="Liu Y."/>
            <person name="Malik S.B."/>
            <person name="Maier U.G."/>
            <person name="McRose D."/>
            <person name="Mock T."/>
            <person name="Neilson J.A."/>
            <person name="Onodera N.T."/>
            <person name="Poole A.M."/>
            <person name="Pritham E.J."/>
            <person name="Richards T.A."/>
            <person name="Rocap G."/>
            <person name="Roy S.W."/>
            <person name="Sarai C."/>
            <person name="Schaack S."/>
            <person name="Shirato S."/>
            <person name="Slamovits C.H."/>
            <person name="Spencer D.F."/>
            <person name="Suzuki S."/>
            <person name="Worden A.Z."/>
            <person name="Zauner S."/>
            <person name="Barry K."/>
            <person name="Bell C."/>
            <person name="Bharti A.K."/>
            <person name="Crow J.A."/>
            <person name="Grimwood J."/>
            <person name="Kramer R."/>
            <person name="Lindquist E."/>
            <person name="Lucas S."/>
            <person name="Salamov A."/>
            <person name="McFadden G.I."/>
            <person name="Lane C.E."/>
            <person name="Keeling P.J."/>
            <person name="Gray M.W."/>
            <person name="Grigoriev I.V."/>
            <person name="Archibald J.M."/>
        </authorList>
    </citation>
    <scope>NUCLEOTIDE SEQUENCE</scope>
    <source>
        <strain evidence="2 4">CCMP2712</strain>
    </source>
</reference>
<dbReference type="GO" id="GO:0031083">
    <property type="term" value="C:BLOC-1 complex"/>
    <property type="evidence" value="ECO:0007669"/>
    <property type="project" value="TreeGrafter"/>
</dbReference>
<dbReference type="Proteomes" id="UP000011087">
    <property type="component" value="Unassembled WGS sequence"/>
</dbReference>
<reference evidence="4" key="2">
    <citation type="submission" date="2012-11" db="EMBL/GenBank/DDBJ databases">
        <authorList>
            <person name="Kuo A."/>
            <person name="Curtis B.A."/>
            <person name="Tanifuji G."/>
            <person name="Burki F."/>
            <person name="Gruber A."/>
            <person name="Irimia M."/>
            <person name="Maruyama S."/>
            <person name="Arias M.C."/>
            <person name="Ball S.G."/>
            <person name="Gile G.H."/>
            <person name="Hirakawa Y."/>
            <person name="Hopkins J.F."/>
            <person name="Rensing S.A."/>
            <person name="Schmutz J."/>
            <person name="Symeonidi A."/>
            <person name="Elias M."/>
            <person name="Eveleigh R.J."/>
            <person name="Herman E.K."/>
            <person name="Klute M.J."/>
            <person name="Nakayama T."/>
            <person name="Obornik M."/>
            <person name="Reyes-Prieto A."/>
            <person name="Armbrust E.V."/>
            <person name="Aves S.J."/>
            <person name="Beiko R.G."/>
            <person name="Coutinho P."/>
            <person name="Dacks J.B."/>
            <person name="Durnford D.G."/>
            <person name="Fast N.M."/>
            <person name="Green B.R."/>
            <person name="Grisdale C."/>
            <person name="Hempe F."/>
            <person name="Henrissat B."/>
            <person name="Hoppner M.P."/>
            <person name="Ishida K.-I."/>
            <person name="Kim E."/>
            <person name="Koreny L."/>
            <person name="Kroth P.G."/>
            <person name="Liu Y."/>
            <person name="Malik S.-B."/>
            <person name="Maier U.G."/>
            <person name="McRose D."/>
            <person name="Mock T."/>
            <person name="Neilson J.A."/>
            <person name="Onodera N.T."/>
            <person name="Poole A.M."/>
            <person name="Pritham E.J."/>
            <person name="Richards T.A."/>
            <person name="Rocap G."/>
            <person name="Roy S.W."/>
            <person name="Sarai C."/>
            <person name="Schaack S."/>
            <person name="Shirato S."/>
            <person name="Slamovits C.H."/>
            <person name="Spencer D.F."/>
            <person name="Suzuki S."/>
            <person name="Worden A.Z."/>
            <person name="Zauner S."/>
            <person name="Barry K."/>
            <person name="Bell C."/>
            <person name="Bharti A.K."/>
            <person name="Crow J.A."/>
            <person name="Grimwood J."/>
            <person name="Kramer R."/>
            <person name="Lindquist E."/>
            <person name="Lucas S."/>
            <person name="Salamov A."/>
            <person name="McFadden G.I."/>
            <person name="Lane C.E."/>
            <person name="Keeling P.J."/>
            <person name="Gray M.W."/>
            <person name="Grigoriev I.V."/>
            <person name="Archibald J.M."/>
        </authorList>
    </citation>
    <scope>NUCLEOTIDE SEQUENCE</scope>
    <source>
        <strain evidence="4">CCMP2712</strain>
    </source>
</reference>
<dbReference type="InterPro" id="IPR019269">
    <property type="entry name" value="BLOC1_su2"/>
</dbReference>
<dbReference type="Pfam" id="PF10046">
    <property type="entry name" value="BLOC1_2"/>
    <property type="match status" value="1"/>
</dbReference>
<reference evidence="3" key="3">
    <citation type="submission" date="2015-06" db="UniProtKB">
        <authorList>
            <consortium name="EnsemblProtists"/>
        </authorList>
    </citation>
    <scope>IDENTIFICATION</scope>
</reference>
<dbReference type="EMBL" id="JH992968">
    <property type="protein sequence ID" value="EKX54077.1"/>
    <property type="molecule type" value="Genomic_DNA"/>
</dbReference>
<dbReference type="PANTHER" id="PTHR46479">
    <property type="entry name" value="BIOGENESIS OF LYSOSOME-RELATED ORGANELLES COMPLEX 1 SUBUNIT 2"/>
    <property type="match status" value="1"/>
</dbReference>
<evidence type="ECO:0000313" key="2">
    <source>
        <dbReference type="EMBL" id="EKX54077.1"/>
    </source>
</evidence>
<evidence type="ECO:0008006" key="5">
    <source>
        <dbReference type="Google" id="ProtNLM"/>
    </source>
</evidence>
<protein>
    <recommendedName>
        <fullName evidence="5">Biogenesis of lysosome-related organelles complex 1 subunit 2</fullName>
    </recommendedName>
</protein>
<comment type="similarity">
    <text evidence="1">Belongs to the BLOC1S2 family.</text>
</comment>
<dbReference type="GO" id="GO:0099078">
    <property type="term" value="C:BORC complex"/>
    <property type="evidence" value="ECO:0007669"/>
    <property type="project" value="TreeGrafter"/>
</dbReference>
<gene>
    <name evidence="2" type="ORF">GUITHDRAFT_150145</name>
</gene>
<dbReference type="EnsemblProtists" id="EKX54077">
    <property type="protein sequence ID" value="EKX54077"/>
    <property type="gene ID" value="GUITHDRAFT_150145"/>
</dbReference>
<dbReference type="PANTHER" id="PTHR46479:SF1">
    <property type="entry name" value="BIOGENESIS OF LYSOSOME-RELATED ORGANELLES COMPLEX 1 SUBUNIT 2"/>
    <property type="match status" value="1"/>
</dbReference>
<proteinExistence type="inferred from homology"/>
<sequence>MMEKVMKQMKGDMLAASEEYNLLDKMQTTTEAKMKELVSATSNINENLETLEKKKKELNPLLDQITDLETSVDELLNTAQLLDDYSKKIESKYKEIIISRRS</sequence>
<organism evidence="2">
    <name type="scientific">Guillardia theta (strain CCMP2712)</name>
    <name type="common">Cryptophyte</name>
    <dbReference type="NCBI Taxonomy" id="905079"/>
    <lineage>
        <taxon>Eukaryota</taxon>
        <taxon>Cryptophyceae</taxon>
        <taxon>Pyrenomonadales</taxon>
        <taxon>Geminigeraceae</taxon>
        <taxon>Guillardia</taxon>
    </lineage>
</organism>
<dbReference type="GO" id="GO:0032418">
    <property type="term" value="P:lysosome localization"/>
    <property type="evidence" value="ECO:0007669"/>
    <property type="project" value="TreeGrafter"/>
</dbReference>
<dbReference type="GeneID" id="17310845"/>
<dbReference type="GO" id="GO:0043015">
    <property type="term" value="F:gamma-tubulin binding"/>
    <property type="evidence" value="ECO:0007669"/>
    <property type="project" value="TreeGrafter"/>
</dbReference>
<keyword evidence="4" id="KW-1185">Reference proteome</keyword>
<dbReference type="PaxDb" id="55529-EKX54077"/>
<evidence type="ECO:0000256" key="1">
    <source>
        <dbReference type="ARBA" id="ARBA00008468"/>
    </source>
</evidence>
<dbReference type="AlphaFoldDB" id="L1K0C1"/>